<feature type="transmembrane region" description="Helical" evidence="1">
    <location>
        <begin position="137"/>
        <end position="157"/>
    </location>
</feature>
<dbReference type="Proteomes" id="UP000887565">
    <property type="component" value="Unplaced"/>
</dbReference>
<protein>
    <submittedName>
        <fullName evidence="3">Uncharacterized protein</fullName>
    </submittedName>
</protein>
<keyword evidence="1" id="KW-1133">Transmembrane helix</keyword>
<evidence type="ECO:0000313" key="3">
    <source>
        <dbReference type="WBParaSite" id="nRc.2.0.1.t03380-RA"/>
    </source>
</evidence>
<evidence type="ECO:0000256" key="1">
    <source>
        <dbReference type="SAM" id="Phobius"/>
    </source>
</evidence>
<reference evidence="3" key="1">
    <citation type="submission" date="2022-11" db="UniProtKB">
        <authorList>
            <consortium name="WormBaseParasite"/>
        </authorList>
    </citation>
    <scope>IDENTIFICATION</scope>
</reference>
<sequence length="158" mass="17788">MVTVIKAPTCPCGPEAKLRCICCVKCNTHTCMGKKMEWEICDQPPLFCYTKVHVQAATKSKSIEKGCMNNTFVPTAGADNSLTWIKPIRFNVMSDIKCFKQKTDVCDDQGEQSVILQWTWYACRDKHYCNGAVTLKMVLIFHVCVASAITLIHNILFT</sequence>
<keyword evidence="1" id="KW-0812">Transmembrane</keyword>
<dbReference type="WBParaSite" id="nRc.2.0.1.t03380-RA">
    <property type="protein sequence ID" value="nRc.2.0.1.t03380-RA"/>
    <property type="gene ID" value="nRc.2.0.1.g03380"/>
</dbReference>
<keyword evidence="2" id="KW-1185">Reference proteome</keyword>
<organism evidence="2 3">
    <name type="scientific">Romanomermis culicivorax</name>
    <name type="common">Nematode worm</name>
    <dbReference type="NCBI Taxonomy" id="13658"/>
    <lineage>
        <taxon>Eukaryota</taxon>
        <taxon>Metazoa</taxon>
        <taxon>Ecdysozoa</taxon>
        <taxon>Nematoda</taxon>
        <taxon>Enoplea</taxon>
        <taxon>Dorylaimia</taxon>
        <taxon>Mermithida</taxon>
        <taxon>Mermithoidea</taxon>
        <taxon>Mermithidae</taxon>
        <taxon>Romanomermis</taxon>
    </lineage>
</organism>
<proteinExistence type="predicted"/>
<accession>A0A915HPI8</accession>
<evidence type="ECO:0000313" key="2">
    <source>
        <dbReference type="Proteomes" id="UP000887565"/>
    </source>
</evidence>
<dbReference type="AlphaFoldDB" id="A0A915HPI8"/>
<name>A0A915HPI8_ROMCU</name>
<keyword evidence="1" id="KW-0472">Membrane</keyword>